<accession>F5RCF8</accession>
<evidence type="ECO:0000313" key="8">
    <source>
        <dbReference type="Proteomes" id="UP000005019"/>
    </source>
</evidence>
<evidence type="ECO:0000256" key="2">
    <source>
        <dbReference type="ARBA" id="ARBA00022692"/>
    </source>
</evidence>
<dbReference type="RefSeq" id="WP_008061182.1">
    <property type="nucleotide sequence ID" value="NZ_AFHG01000048.1"/>
</dbReference>
<keyword evidence="7" id="KW-0808">Transferase</keyword>
<feature type="transmembrane region" description="Helical" evidence="5">
    <location>
        <begin position="109"/>
        <end position="129"/>
    </location>
</feature>
<dbReference type="eggNOG" id="ENOG5032T4D">
    <property type="taxonomic scope" value="Bacteria"/>
</dbReference>
<sequence length="130" mass="13908">MLEIVSLLLVALLFGGMTLYAFGFAAVLFAALPVDMVRLTLRRAFPHFYLFVIVTAAAGAALMWSQNRGSALMLGLIALSTVPTRQSLMPAINAATDQGRHGRFKALHGLSVLVTLAHIALSAVVLARFI</sequence>
<gene>
    <name evidence="7" type="ORF">METUNv1_01965</name>
</gene>
<evidence type="ECO:0000256" key="4">
    <source>
        <dbReference type="ARBA" id="ARBA00023136"/>
    </source>
</evidence>
<dbReference type="GO" id="GO:0008168">
    <property type="term" value="F:methyltransferase activity"/>
    <property type="evidence" value="ECO:0007669"/>
    <property type="project" value="UniProtKB-KW"/>
</dbReference>
<reference evidence="7 8" key="1">
    <citation type="journal article" date="2011" name="J. Bacteriol.">
        <title>Genome sequence of Methyloversatilis universalis FAM5T, a methylotrophic representative of the order Rhodocyclales.</title>
        <authorList>
            <person name="Kittichotirat W."/>
            <person name="Good N.M."/>
            <person name="Hall R."/>
            <person name="Bringel F."/>
            <person name="Lajus A."/>
            <person name="Medigue C."/>
            <person name="Smalley N.E."/>
            <person name="Beck D."/>
            <person name="Bumgarner R."/>
            <person name="Vuilleumier S."/>
            <person name="Kalyuzhnaya M.G."/>
        </authorList>
    </citation>
    <scope>NUCLEOTIDE SEQUENCE [LARGE SCALE GENOMIC DNA]</scope>
    <source>
        <strain evidence="8">ATCC BAA-1314 / JCM 13912 / FAM5</strain>
    </source>
</reference>
<dbReference type="GO" id="GO:0016020">
    <property type="term" value="C:membrane"/>
    <property type="evidence" value="ECO:0007669"/>
    <property type="project" value="UniProtKB-SubCell"/>
</dbReference>
<keyword evidence="2 5" id="KW-0812">Transmembrane</keyword>
<dbReference type="InterPro" id="IPR025423">
    <property type="entry name" value="TMEM205-like"/>
</dbReference>
<evidence type="ECO:0000259" key="6">
    <source>
        <dbReference type="Pfam" id="PF13664"/>
    </source>
</evidence>
<feature type="transmembrane region" description="Helical" evidence="5">
    <location>
        <begin position="44"/>
        <end position="64"/>
    </location>
</feature>
<dbReference type="STRING" id="1000565.METUNv1_01965"/>
<dbReference type="Proteomes" id="UP000005019">
    <property type="component" value="Unassembled WGS sequence"/>
</dbReference>
<name>F5RCF8_METUF</name>
<keyword evidence="7" id="KW-0489">Methyltransferase</keyword>
<comment type="subcellular location">
    <subcellularLocation>
        <location evidence="1">Membrane</location>
    </subcellularLocation>
</comment>
<dbReference type="OrthoDB" id="5741001at2"/>
<dbReference type="EMBL" id="AFHG01000048">
    <property type="protein sequence ID" value="EGK71741.1"/>
    <property type="molecule type" value="Genomic_DNA"/>
</dbReference>
<keyword evidence="7" id="KW-0830">Ubiquinone</keyword>
<keyword evidence="4 5" id="KW-0472">Membrane</keyword>
<evidence type="ECO:0000313" key="7">
    <source>
        <dbReference type="EMBL" id="EGK71741.1"/>
    </source>
</evidence>
<dbReference type="AlphaFoldDB" id="F5RCF8"/>
<dbReference type="Pfam" id="PF13664">
    <property type="entry name" value="DUF4149"/>
    <property type="match status" value="1"/>
</dbReference>
<feature type="domain" description="TMEM205-like" evidence="6">
    <location>
        <begin position="8"/>
        <end position="101"/>
    </location>
</feature>
<dbReference type="GO" id="GO:0032259">
    <property type="term" value="P:methylation"/>
    <property type="evidence" value="ECO:0007669"/>
    <property type="project" value="UniProtKB-KW"/>
</dbReference>
<keyword evidence="8" id="KW-1185">Reference proteome</keyword>
<evidence type="ECO:0000256" key="3">
    <source>
        <dbReference type="ARBA" id="ARBA00022989"/>
    </source>
</evidence>
<proteinExistence type="predicted"/>
<comment type="caution">
    <text evidence="7">The sequence shown here is derived from an EMBL/GenBank/DDBJ whole genome shotgun (WGS) entry which is preliminary data.</text>
</comment>
<evidence type="ECO:0000256" key="5">
    <source>
        <dbReference type="SAM" id="Phobius"/>
    </source>
</evidence>
<evidence type="ECO:0000256" key="1">
    <source>
        <dbReference type="ARBA" id="ARBA00004370"/>
    </source>
</evidence>
<feature type="transmembrane region" description="Helical" evidence="5">
    <location>
        <begin position="6"/>
        <end position="32"/>
    </location>
</feature>
<organism evidence="7 8">
    <name type="scientific">Methyloversatilis universalis (strain ATCC BAA-1314 / DSM 25237 / JCM 13912 / CCUG 52030 / FAM5)</name>
    <dbReference type="NCBI Taxonomy" id="1000565"/>
    <lineage>
        <taxon>Bacteria</taxon>
        <taxon>Pseudomonadati</taxon>
        <taxon>Pseudomonadota</taxon>
        <taxon>Betaproteobacteria</taxon>
        <taxon>Nitrosomonadales</taxon>
        <taxon>Sterolibacteriaceae</taxon>
        <taxon>Methyloversatilis</taxon>
    </lineage>
</organism>
<keyword evidence="3 5" id="KW-1133">Transmembrane helix</keyword>
<protein>
    <submittedName>
        <fullName evidence="7">3-demethylubiquinone-9 3-methyltransferase</fullName>
    </submittedName>
</protein>